<dbReference type="CDD" id="cd17936">
    <property type="entry name" value="EEXXEc_NFX1"/>
    <property type="match status" value="1"/>
</dbReference>
<reference evidence="12 13" key="1">
    <citation type="submission" date="2023-08" db="EMBL/GenBank/DDBJ databases">
        <title>Black Yeasts Isolated from many extreme environments.</title>
        <authorList>
            <person name="Coleine C."/>
            <person name="Stajich J.E."/>
            <person name="Selbmann L."/>
        </authorList>
    </citation>
    <scope>NUCLEOTIDE SEQUENCE [LARGE SCALE GENOMIC DNA]</scope>
    <source>
        <strain evidence="12 13">CCFEE 6328</strain>
    </source>
</reference>
<evidence type="ECO:0008006" key="14">
    <source>
        <dbReference type="Google" id="ProtNLM"/>
    </source>
</evidence>
<keyword evidence="2" id="KW-0963">Cytoplasm</keyword>
<keyword evidence="5" id="KW-0547">Nucleotide-binding</keyword>
<sequence length="1706" mass="190077">MASSYGTSRPRRGLCRFFDTPQGCRYGENCRFSHITASGATQHPGNTIRDQADTSQRDRNDSSTRFREWRSYIPRDLNHAGPSPLPLRFFQHALALLDADVGTMQETVLLLANNGGLHRIKQLSDRHFDGLGHEQRQKVFKDQIIPFLKCITHQRVSTSTLLDVPLGTINNFLYGAQGQRTVKFFSTTAAILQEHSSQNETAASQVEPIVSAFSNIIDSNTHALVNEDLAAIAESLSDIVSTVHESEARHLRKTMNRINTRLALGRQLGAPEILNQPTNSAAHFLFDQDLPGTLSRDGPRHDNDHMNAYDIQIMPTSDEIRASRAEYLPTTDPKDWHLPGVAGLLDRHFRLLREDTVGQLRDAIRHELDAAYHNADGAKGQGLRKLTYDNAHVTDLSFSMWQALVLTVRFDQHAHLQKLSVAARSDWWDRSKRLQPDALICILSNHGVVMFCSVIKPKSAKAPKEPGSADMSASSTDQSGTSEAEKVDLFTSAQYGFVNVALLEPDRRKVEVVLKMLKNASPSAYKIVEFPGVLLPAFEPTLRALQMMLKAPDLPFAEHLVPSDAGDDTGIAPPDYAMRRGFTFDMSCVMKDQQPLEVAINDSSNHDSFRSNSILDKGQADALLASLNRSLALIQGPPGTGKSFTGVALIKTLLGIRERANLGPILCVCYTNHALDQLLEDLVRQNVTQVIRMGSRSKSEVLEQCTLRALASQIDLTRAEKQQNWESRTKLEVDEKDITSFIKALSRSGDVETLESYLEAYYPEHHAYLFSEEDEDGFQRVTYNQATPLKDWLRGGVRGGQLRPVEVLVDVNLNGMSHRERQRIYHHWQDELERELCEKLCNMLDTYHSNKQIYEGVRTSVDLRCLQQANIVGITTSGLARSLPLLRKLNVKVLLCEEAGEVLEAHILTALLPSLEHTILIGDHLQLPPQIQSYQLSRENKAGQRYSLDVSLFERLVTASSSSAKALPFSTLEIQRRMHPSISRLIRDTLYPQLSDSPVVEEYPRVLGLKKRLFWLDHDRHEDAAEDTASHSNAFEVDMVTALVSHLVRQGVYQASDIAVLTPYLGQLQKIRKVLQASFEISLTEGDVLDLERQAVGSGETTQTEASWRPLRKTSLLNAMKVSTVDNFQGEEAKVVVISLNTTSARRNVERSSPVTTPAKSPATCVRRGRRVALSRRVMVPASKPAEETIIRAVTVAKSPVMGTPTALHAKSRAKCHAATPSAVNSAANPVFLVPRQSVRQPALTASALFLAPLLVIGFHVPNAAQACWDVAINICAPEDVKEMIVDLIELKKFSDIDLEEEPCLIPPCGHILTLSSMDGQMAMLEHYETDQNGIIVGITESNTPFSLNELEVCSSCRGPLRTLSRYGRIVRRALIDETTKKFITTAERVYLQLFQELYEQQQHLTTTMDLSGKKSTPPAGSGILLTGTIAHQLNIIEKTTGGSRYSDSLRLRGKLTKYLRDVDLQEQPFKRVWDMVQHARKLRKTESDMIFEPAVLQTRQTLRATSLLMRCDIMILSDFLDLSGSKVEDINCESSRLACEQLGSAAQEAHQPLIRVEAHIFNAQFCLAESMYSKRATDAEKLRTKAKECISETNALCNQFPGQTRHAAAEVKAVEQMFQRSTFMSVVREDEWREVMAAMSTEFRATGHWYTCANGHPFTVGECGMPVQMAVCPQCAAPVGGRHHQTAEGVQAATDLLERFGALRV</sequence>
<evidence type="ECO:0000256" key="1">
    <source>
        <dbReference type="ARBA" id="ARBA00004496"/>
    </source>
</evidence>
<evidence type="ECO:0000256" key="4">
    <source>
        <dbReference type="ARBA" id="ARBA00022771"/>
    </source>
</evidence>
<dbReference type="PROSITE" id="PS51981">
    <property type="entry name" value="ZF_RZ"/>
    <property type="match status" value="1"/>
</dbReference>
<keyword evidence="6 8" id="KW-0862">Zinc</keyword>
<evidence type="ECO:0000313" key="12">
    <source>
        <dbReference type="EMBL" id="KAK5049644.1"/>
    </source>
</evidence>
<name>A0ABR0IXH0_9EURO</name>
<accession>A0ABR0IXH0</accession>
<feature type="region of interest" description="Disordered" evidence="9">
    <location>
        <begin position="461"/>
        <end position="480"/>
    </location>
</feature>
<comment type="caution">
    <text evidence="12">The sequence shown here is derived from an EMBL/GenBank/DDBJ whole genome shotgun (WGS) entry which is preliminary data.</text>
</comment>
<feature type="region of interest" description="Disordered" evidence="9">
    <location>
        <begin position="37"/>
        <end position="65"/>
    </location>
</feature>
<dbReference type="PROSITE" id="PS50103">
    <property type="entry name" value="ZF_C3H1"/>
    <property type="match status" value="1"/>
</dbReference>
<evidence type="ECO:0000256" key="6">
    <source>
        <dbReference type="ARBA" id="ARBA00022833"/>
    </source>
</evidence>
<dbReference type="InterPro" id="IPR000571">
    <property type="entry name" value="Znf_CCCH"/>
</dbReference>
<evidence type="ECO:0000256" key="7">
    <source>
        <dbReference type="ARBA" id="ARBA00022859"/>
    </source>
</evidence>
<dbReference type="InterPro" id="IPR041367">
    <property type="entry name" value="Znf-CCCH_4"/>
</dbReference>
<evidence type="ECO:0000313" key="13">
    <source>
        <dbReference type="Proteomes" id="UP001345691"/>
    </source>
</evidence>
<feature type="compositionally biased region" description="Polar residues" evidence="9">
    <location>
        <begin position="471"/>
        <end position="480"/>
    </location>
</feature>
<keyword evidence="7" id="KW-0391">Immunity</keyword>
<dbReference type="Gene3D" id="3.40.50.300">
    <property type="entry name" value="P-loop containing nucleotide triphosphate hydrolases"/>
    <property type="match status" value="2"/>
</dbReference>
<keyword evidence="5" id="KW-0347">Helicase</keyword>
<dbReference type="InterPro" id="IPR041679">
    <property type="entry name" value="DNA2/NAM7-like_C"/>
</dbReference>
<evidence type="ECO:0000259" key="11">
    <source>
        <dbReference type="PROSITE" id="PS51981"/>
    </source>
</evidence>
<dbReference type="InterPro" id="IPR027417">
    <property type="entry name" value="P-loop_NTPase"/>
</dbReference>
<dbReference type="Proteomes" id="UP001345691">
    <property type="component" value="Unassembled WGS sequence"/>
</dbReference>
<gene>
    <name evidence="12" type="ORF">LTR69_010940</name>
</gene>
<keyword evidence="5" id="KW-0378">Hydrolase</keyword>
<dbReference type="InterPro" id="IPR045055">
    <property type="entry name" value="DNA2/NAM7-like"/>
</dbReference>
<keyword evidence="4 8" id="KW-0863">Zinc-finger</keyword>
<evidence type="ECO:0000256" key="5">
    <source>
        <dbReference type="ARBA" id="ARBA00022806"/>
    </source>
</evidence>
<dbReference type="InterPro" id="IPR047187">
    <property type="entry name" value="SF1_C_Upf1"/>
</dbReference>
<dbReference type="Pfam" id="PF13087">
    <property type="entry name" value="AAA_12"/>
    <property type="match status" value="1"/>
</dbReference>
<keyword evidence="3 8" id="KW-0479">Metal-binding</keyword>
<evidence type="ECO:0000259" key="10">
    <source>
        <dbReference type="PROSITE" id="PS50103"/>
    </source>
</evidence>
<evidence type="ECO:0000256" key="3">
    <source>
        <dbReference type="ARBA" id="ARBA00022723"/>
    </source>
</evidence>
<dbReference type="Pfam" id="PF18044">
    <property type="entry name" value="zf-CCCH_4"/>
    <property type="match status" value="1"/>
</dbReference>
<dbReference type="EMBL" id="JAVRRF010000043">
    <property type="protein sequence ID" value="KAK5049644.1"/>
    <property type="molecule type" value="Genomic_DNA"/>
</dbReference>
<dbReference type="CDD" id="cd18808">
    <property type="entry name" value="SF1_C_Upf1"/>
    <property type="match status" value="1"/>
</dbReference>
<dbReference type="Pfam" id="PF20173">
    <property type="entry name" value="ZnF_RZ-type"/>
    <property type="match status" value="1"/>
</dbReference>
<dbReference type="SMART" id="SM00356">
    <property type="entry name" value="ZnF_C3H1"/>
    <property type="match status" value="1"/>
</dbReference>
<dbReference type="InterPro" id="IPR046439">
    <property type="entry name" value="ZF_RZ_dom"/>
</dbReference>
<evidence type="ECO:0000256" key="2">
    <source>
        <dbReference type="ARBA" id="ARBA00022490"/>
    </source>
</evidence>
<dbReference type="InterPro" id="IPR041677">
    <property type="entry name" value="DNA2/NAM7_AAA_11"/>
</dbReference>
<feature type="compositionally biased region" description="Polar residues" evidence="9">
    <location>
        <begin position="37"/>
        <end position="49"/>
    </location>
</feature>
<dbReference type="Pfam" id="PF13086">
    <property type="entry name" value="AAA_11"/>
    <property type="match status" value="1"/>
</dbReference>
<evidence type="ECO:0000256" key="9">
    <source>
        <dbReference type="SAM" id="MobiDB-lite"/>
    </source>
</evidence>
<feature type="domain" description="RZ-type" evidence="11">
    <location>
        <begin position="1628"/>
        <end position="1703"/>
    </location>
</feature>
<proteinExistence type="predicted"/>
<comment type="subcellular location">
    <subcellularLocation>
        <location evidence="1">Cytoplasm</location>
    </subcellularLocation>
</comment>
<keyword evidence="13" id="KW-1185">Reference proteome</keyword>
<keyword evidence="5" id="KW-0067">ATP-binding</keyword>
<feature type="zinc finger region" description="C3H1-type" evidence="8">
    <location>
        <begin position="9"/>
        <end position="37"/>
    </location>
</feature>
<dbReference type="PANTHER" id="PTHR10887">
    <property type="entry name" value="DNA2/NAM7 HELICASE FAMILY"/>
    <property type="match status" value="1"/>
</dbReference>
<feature type="compositionally biased region" description="Basic and acidic residues" evidence="9">
    <location>
        <begin position="50"/>
        <end position="65"/>
    </location>
</feature>
<organism evidence="12 13">
    <name type="scientific">Exophiala sideris</name>
    <dbReference type="NCBI Taxonomy" id="1016849"/>
    <lineage>
        <taxon>Eukaryota</taxon>
        <taxon>Fungi</taxon>
        <taxon>Dikarya</taxon>
        <taxon>Ascomycota</taxon>
        <taxon>Pezizomycotina</taxon>
        <taxon>Eurotiomycetes</taxon>
        <taxon>Chaetothyriomycetidae</taxon>
        <taxon>Chaetothyriales</taxon>
        <taxon>Herpotrichiellaceae</taxon>
        <taxon>Exophiala</taxon>
    </lineage>
</organism>
<dbReference type="SUPFAM" id="SSF52540">
    <property type="entry name" value="P-loop containing nucleoside triphosphate hydrolases"/>
    <property type="match status" value="1"/>
</dbReference>
<evidence type="ECO:0000256" key="8">
    <source>
        <dbReference type="PROSITE-ProRule" id="PRU00723"/>
    </source>
</evidence>
<protein>
    <recommendedName>
        <fullName evidence="14">C3H1-type domain-containing protein</fullName>
    </recommendedName>
</protein>
<feature type="domain" description="C3H1-type" evidence="10">
    <location>
        <begin position="9"/>
        <end position="37"/>
    </location>
</feature>
<dbReference type="PANTHER" id="PTHR10887:SF445">
    <property type="entry name" value="NFX1-TYPE ZINC FINGER-CONTAINING PROTEIN 1"/>
    <property type="match status" value="1"/>
</dbReference>